<gene>
    <name evidence="1" type="ORF">ZIOFF_039031</name>
</gene>
<keyword evidence="2" id="KW-1185">Reference proteome</keyword>
<sequence>MGYIHLAMYQAAFFLNPRFFVSIQGDVSNEISSGVLDYIERLVPDANTQDKIQKELSLYKSSSGDFGRKMTIRAKNTLLPAERWLTYGGACPNSMRLAIDILSQICSLRGSKCVQIPFEQIHYHRMNYLGDQRLSDLFFVHYNLRLQRRQIFRHKPFNPISVDKIDVVGDWVAEKNEMFSADNEPSNWMLLNQPVEAQMQWGNVENEEIEAFLAGITDEDVKLIKADESLLLANCDTDNERKEHDILLIIPEEKLRFLCSVLARGGLSDNAYNLGAEVLKNMVASAPTYCHLFTTELVTSVGNLSIYAI</sequence>
<dbReference type="Proteomes" id="UP000734854">
    <property type="component" value="Unassembled WGS sequence"/>
</dbReference>
<evidence type="ECO:0000313" key="2">
    <source>
        <dbReference type="Proteomes" id="UP000734854"/>
    </source>
</evidence>
<comment type="caution">
    <text evidence="1">The sequence shown here is derived from an EMBL/GenBank/DDBJ whole genome shotgun (WGS) entry which is preliminary data.</text>
</comment>
<protein>
    <submittedName>
        <fullName evidence="1">Uncharacterized protein</fullName>
    </submittedName>
</protein>
<reference evidence="1 2" key="1">
    <citation type="submission" date="2020-08" db="EMBL/GenBank/DDBJ databases">
        <title>Plant Genome Project.</title>
        <authorList>
            <person name="Zhang R.-G."/>
        </authorList>
    </citation>
    <scope>NUCLEOTIDE SEQUENCE [LARGE SCALE GENOMIC DNA]</scope>
    <source>
        <tissue evidence="1">Rhizome</tissue>
    </source>
</reference>
<dbReference type="InterPro" id="IPR012337">
    <property type="entry name" value="RNaseH-like_sf"/>
</dbReference>
<dbReference type="PANTHER" id="PTHR32166:SF74">
    <property type="entry name" value="OS05G0256350 PROTEIN"/>
    <property type="match status" value="1"/>
</dbReference>
<organism evidence="1 2">
    <name type="scientific">Zingiber officinale</name>
    <name type="common">Ginger</name>
    <name type="synonym">Amomum zingiber</name>
    <dbReference type="NCBI Taxonomy" id="94328"/>
    <lineage>
        <taxon>Eukaryota</taxon>
        <taxon>Viridiplantae</taxon>
        <taxon>Streptophyta</taxon>
        <taxon>Embryophyta</taxon>
        <taxon>Tracheophyta</taxon>
        <taxon>Spermatophyta</taxon>
        <taxon>Magnoliopsida</taxon>
        <taxon>Liliopsida</taxon>
        <taxon>Zingiberales</taxon>
        <taxon>Zingiberaceae</taxon>
        <taxon>Zingiber</taxon>
    </lineage>
</organism>
<dbReference type="PANTHER" id="PTHR32166">
    <property type="entry name" value="OSJNBA0013A04.12 PROTEIN"/>
    <property type="match status" value="1"/>
</dbReference>
<evidence type="ECO:0000313" key="1">
    <source>
        <dbReference type="EMBL" id="KAG6499274.1"/>
    </source>
</evidence>
<dbReference type="AlphaFoldDB" id="A0A8J5G6M9"/>
<dbReference type="EMBL" id="JACMSC010000011">
    <property type="protein sequence ID" value="KAG6499274.1"/>
    <property type="molecule type" value="Genomic_DNA"/>
</dbReference>
<name>A0A8J5G6M9_ZINOF</name>
<dbReference type="SUPFAM" id="SSF53098">
    <property type="entry name" value="Ribonuclease H-like"/>
    <property type="match status" value="1"/>
</dbReference>
<accession>A0A8J5G6M9</accession>
<proteinExistence type="predicted"/>